<dbReference type="KEGG" id="aluc:AKAW2_11631S"/>
<dbReference type="EMBL" id="AP024425">
    <property type="protein sequence ID" value="BCR94584.1"/>
    <property type="molecule type" value="Genomic_DNA"/>
</dbReference>
<gene>
    <name evidence="1" type="ORF">AKAW2_11631S</name>
</gene>
<proteinExistence type="predicted"/>
<evidence type="ECO:0000313" key="1">
    <source>
        <dbReference type="EMBL" id="BCR94584.1"/>
    </source>
</evidence>
<name>A0A7R7W232_ASPKA</name>
<evidence type="ECO:0000313" key="2">
    <source>
        <dbReference type="Proteomes" id="UP000661280"/>
    </source>
</evidence>
<dbReference type="AlphaFoldDB" id="A0A7R7W232"/>
<reference evidence="1" key="1">
    <citation type="submission" date="2021-01" db="EMBL/GenBank/DDBJ databases">
        <authorList>
            <consortium name="Aspergillus luchuensis mut. kawachii IFO 4304 genome sequencing consortium"/>
            <person name="Kazuki M."/>
            <person name="Futagami T."/>
        </authorList>
    </citation>
    <scope>NUCLEOTIDE SEQUENCE</scope>
    <source>
        <strain evidence="1">IFO 4308</strain>
    </source>
</reference>
<dbReference type="RefSeq" id="XP_041538350.1">
    <property type="nucleotide sequence ID" value="XM_041684136.1"/>
</dbReference>
<dbReference type="Proteomes" id="UP000661280">
    <property type="component" value="Chromosome 1"/>
</dbReference>
<dbReference type="GeneID" id="64955910"/>
<keyword evidence="2" id="KW-1185">Reference proteome</keyword>
<organism evidence="1 2">
    <name type="scientific">Aspergillus kawachii</name>
    <name type="common">White koji mold</name>
    <name type="synonym">Aspergillus awamori var. kawachi</name>
    <dbReference type="NCBI Taxonomy" id="1069201"/>
    <lineage>
        <taxon>Eukaryota</taxon>
        <taxon>Fungi</taxon>
        <taxon>Dikarya</taxon>
        <taxon>Ascomycota</taxon>
        <taxon>Pezizomycotina</taxon>
        <taxon>Eurotiomycetes</taxon>
        <taxon>Eurotiomycetidae</taxon>
        <taxon>Eurotiales</taxon>
        <taxon>Aspergillaceae</taxon>
        <taxon>Aspergillus</taxon>
        <taxon>Aspergillus subgen. Circumdati</taxon>
    </lineage>
</organism>
<accession>A0A7R7W232</accession>
<sequence length="107" mass="12182">MTNFLPGYQAGIHGVIYVMHGEIPVHMSAWIRFDAHLVQTVIGTQSRRERTATVQILRVKVTDYASLIPVIIVIFHCGPRGLQLGWAFIFRRVRPFLQTDIAFFDGT</sequence>
<reference evidence="1" key="2">
    <citation type="submission" date="2021-02" db="EMBL/GenBank/DDBJ databases">
        <title>Aspergillus luchuensis mut. kawachii IFO 4304 genome sequence.</title>
        <authorList>
            <person name="Mori K."/>
            <person name="Kadooka C."/>
            <person name="Goto M."/>
            <person name="Futagami T."/>
        </authorList>
    </citation>
    <scope>NUCLEOTIDE SEQUENCE</scope>
    <source>
        <strain evidence="1">IFO 4308</strain>
    </source>
</reference>
<protein>
    <submittedName>
        <fullName evidence="1">Uncharacterized protein</fullName>
    </submittedName>
</protein>